<feature type="domain" description="DUF202" evidence="6">
    <location>
        <begin position="19"/>
        <end position="86"/>
    </location>
</feature>
<evidence type="ECO:0000256" key="4">
    <source>
        <dbReference type="ARBA" id="ARBA00023136"/>
    </source>
</evidence>
<comment type="subcellular location">
    <subcellularLocation>
        <location evidence="1">Endomembrane system</location>
        <topology evidence="1">Multi-pass membrane protein</topology>
    </subcellularLocation>
</comment>
<name>A0A9X2AZL2_9VIBR</name>
<evidence type="ECO:0000256" key="3">
    <source>
        <dbReference type="ARBA" id="ARBA00022989"/>
    </source>
</evidence>
<accession>A0A9X2AZL2</accession>
<feature type="transmembrane region" description="Helical" evidence="5">
    <location>
        <begin position="28"/>
        <end position="45"/>
    </location>
</feature>
<evidence type="ECO:0000313" key="7">
    <source>
        <dbReference type="EMBL" id="MCJ2377638.1"/>
    </source>
</evidence>
<keyword evidence="8" id="KW-1185">Reference proteome</keyword>
<organism evidence="7 8">
    <name type="scientific">Vibrio gelatinilyticus</name>
    <dbReference type="NCBI Taxonomy" id="2893468"/>
    <lineage>
        <taxon>Bacteria</taxon>
        <taxon>Pseudomonadati</taxon>
        <taxon>Pseudomonadota</taxon>
        <taxon>Gammaproteobacteria</taxon>
        <taxon>Vibrionales</taxon>
        <taxon>Vibrionaceae</taxon>
        <taxon>Vibrio</taxon>
    </lineage>
</organism>
<reference evidence="7" key="1">
    <citation type="submission" date="2021-11" db="EMBL/GenBank/DDBJ databases">
        <title>Vibrio ZSDE26 sp. nov. and Vibrio ZSDZ34 sp. nov., isolated from coastal seawater in Qingdao.</title>
        <authorList>
            <person name="Zhang P."/>
        </authorList>
    </citation>
    <scope>NUCLEOTIDE SEQUENCE</scope>
    <source>
        <strain evidence="7">ZSDZ34</strain>
    </source>
</reference>
<dbReference type="GO" id="GO:0012505">
    <property type="term" value="C:endomembrane system"/>
    <property type="evidence" value="ECO:0007669"/>
    <property type="project" value="UniProtKB-SubCell"/>
</dbReference>
<gene>
    <name evidence="7" type="ORF">LNL84_12430</name>
</gene>
<evidence type="ECO:0000256" key="2">
    <source>
        <dbReference type="ARBA" id="ARBA00022692"/>
    </source>
</evidence>
<keyword evidence="4 5" id="KW-0472">Membrane</keyword>
<evidence type="ECO:0000313" key="8">
    <source>
        <dbReference type="Proteomes" id="UP001139488"/>
    </source>
</evidence>
<sequence>MKGKGKVGWRSQGQAPDYRFSLANERTYLSWIRTSLALLAGAVGIEHLVPEFADSDLRVLVSIILCAMAAFLPLMAYTRWATNERAMRTGQALPYSSAIKLISIIMFLIAVLLIIMMLLQGGEMPW</sequence>
<proteinExistence type="predicted"/>
<comment type="caution">
    <text evidence="7">The sequence shown here is derived from an EMBL/GenBank/DDBJ whole genome shotgun (WGS) entry which is preliminary data.</text>
</comment>
<dbReference type="AlphaFoldDB" id="A0A9X2AZL2"/>
<dbReference type="RefSeq" id="WP_244357824.1">
    <property type="nucleotide sequence ID" value="NZ_JAJNNZ010000009.1"/>
</dbReference>
<dbReference type="Pfam" id="PF02656">
    <property type="entry name" value="DUF202"/>
    <property type="match status" value="1"/>
</dbReference>
<evidence type="ECO:0000256" key="5">
    <source>
        <dbReference type="SAM" id="Phobius"/>
    </source>
</evidence>
<evidence type="ECO:0000259" key="6">
    <source>
        <dbReference type="Pfam" id="PF02656"/>
    </source>
</evidence>
<evidence type="ECO:0000256" key="1">
    <source>
        <dbReference type="ARBA" id="ARBA00004127"/>
    </source>
</evidence>
<keyword evidence="3 5" id="KW-1133">Transmembrane helix</keyword>
<dbReference type="Proteomes" id="UP001139488">
    <property type="component" value="Unassembled WGS sequence"/>
</dbReference>
<protein>
    <submittedName>
        <fullName evidence="7">DUF202 domain-containing protein</fullName>
    </submittedName>
</protein>
<feature type="transmembrane region" description="Helical" evidence="5">
    <location>
        <begin position="98"/>
        <end position="119"/>
    </location>
</feature>
<feature type="transmembrane region" description="Helical" evidence="5">
    <location>
        <begin position="57"/>
        <end position="77"/>
    </location>
</feature>
<dbReference type="InterPro" id="IPR003807">
    <property type="entry name" value="DUF202"/>
</dbReference>
<keyword evidence="2 5" id="KW-0812">Transmembrane</keyword>
<dbReference type="EMBL" id="JAJNNZ010000009">
    <property type="protein sequence ID" value="MCJ2377638.1"/>
    <property type="molecule type" value="Genomic_DNA"/>
</dbReference>